<accession>A0ABP9VD04</accession>
<evidence type="ECO:0000313" key="1">
    <source>
        <dbReference type="EMBL" id="GAA5503114.1"/>
    </source>
</evidence>
<protein>
    <recommendedName>
        <fullName evidence="3">Phage tail assembly protein</fullName>
    </recommendedName>
</protein>
<evidence type="ECO:0000313" key="2">
    <source>
        <dbReference type="Proteomes" id="UP001458946"/>
    </source>
</evidence>
<gene>
    <name evidence="1" type="ORF">Dxin01_02863</name>
</gene>
<dbReference type="Proteomes" id="UP001458946">
    <property type="component" value="Unassembled WGS sequence"/>
</dbReference>
<comment type="caution">
    <text evidence="1">The sequence shown here is derived from an EMBL/GenBank/DDBJ whole genome shotgun (WGS) entry which is preliminary data.</text>
</comment>
<organism evidence="1 2">
    <name type="scientific">Deinococcus xinjiangensis</name>
    <dbReference type="NCBI Taxonomy" id="457454"/>
    <lineage>
        <taxon>Bacteria</taxon>
        <taxon>Thermotogati</taxon>
        <taxon>Deinococcota</taxon>
        <taxon>Deinococci</taxon>
        <taxon>Deinococcales</taxon>
        <taxon>Deinococcaceae</taxon>
        <taxon>Deinococcus</taxon>
    </lineage>
</organism>
<reference evidence="1 2" key="1">
    <citation type="submission" date="2024-02" db="EMBL/GenBank/DDBJ databases">
        <title>Deinococcus xinjiangensis NBRC 107630.</title>
        <authorList>
            <person name="Ichikawa N."/>
            <person name="Katano-Makiyama Y."/>
            <person name="Hidaka K."/>
        </authorList>
    </citation>
    <scope>NUCLEOTIDE SEQUENCE [LARGE SCALE GENOMIC DNA]</scope>
    <source>
        <strain evidence="1 2">NBRC 107630</strain>
    </source>
</reference>
<evidence type="ECO:0008006" key="3">
    <source>
        <dbReference type="Google" id="ProtNLM"/>
    </source>
</evidence>
<dbReference type="EMBL" id="BAABRN010000038">
    <property type="protein sequence ID" value="GAA5503114.1"/>
    <property type="molecule type" value="Genomic_DNA"/>
</dbReference>
<proteinExistence type="predicted"/>
<keyword evidence="2" id="KW-1185">Reference proteome</keyword>
<sequence>MLPVGLLTSDGQLHRGGVMRLATALDEIEPIGDERVKRNEAYFGLLLLARVVTRLGPFSPVTPEVIAALPAADYTYLQSLYANMNGQAMSGSVYLAPQMAPAPAAQAGYAQAGYAQAAPYAAQSAGPSIIETECPHCGALLELNLQEGEEAV</sequence>
<name>A0ABP9VD04_9DEIO</name>